<dbReference type="EnsemblProtists" id="EKX46879">
    <property type="protein sequence ID" value="EKX46879"/>
    <property type="gene ID" value="GUITHDRAFT_137874"/>
</dbReference>
<dbReference type="SUPFAM" id="SSF48452">
    <property type="entry name" value="TPR-like"/>
    <property type="match status" value="1"/>
</dbReference>
<dbReference type="RefSeq" id="XP_005833859.1">
    <property type="nucleotide sequence ID" value="XM_005833802.1"/>
</dbReference>
<dbReference type="STRING" id="905079.L1JFG6"/>
<feature type="domain" description="C2" evidence="2">
    <location>
        <begin position="468"/>
        <end position="600"/>
    </location>
</feature>
<protein>
    <submittedName>
        <fullName evidence="4 5">Uncharacterized protein</fullName>
    </submittedName>
</protein>
<dbReference type="PANTHER" id="PTHR12197:SF251">
    <property type="entry name" value="EG:BACR7C10.4 PROTEIN"/>
    <property type="match status" value="1"/>
</dbReference>
<dbReference type="PaxDb" id="55529-EKX46879"/>
<dbReference type="OrthoDB" id="5945798at2759"/>
<dbReference type="PANTHER" id="PTHR12197">
    <property type="entry name" value="HISTONE-LYSINE N-METHYLTRANSFERASE SMYD"/>
    <property type="match status" value="1"/>
</dbReference>
<name>L1JFG6_GUITC</name>
<reference evidence="6" key="2">
    <citation type="submission" date="2012-11" db="EMBL/GenBank/DDBJ databases">
        <authorList>
            <person name="Kuo A."/>
            <person name="Curtis B.A."/>
            <person name="Tanifuji G."/>
            <person name="Burki F."/>
            <person name="Gruber A."/>
            <person name="Irimia M."/>
            <person name="Maruyama S."/>
            <person name="Arias M.C."/>
            <person name="Ball S.G."/>
            <person name="Gile G.H."/>
            <person name="Hirakawa Y."/>
            <person name="Hopkins J.F."/>
            <person name="Rensing S.A."/>
            <person name="Schmutz J."/>
            <person name="Symeonidi A."/>
            <person name="Elias M."/>
            <person name="Eveleigh R.J."/>
            <person name="Herman E.K."/>
            <person name="Klute M.J."/>
            <person name="Nakayama T."/>
            <person name="Obornik M."/>
            <person name="Reyes-Prieto A."/>
            <person name="Armbrust E.V."/>
            <person name="Aves S.J."/>
            <person name="Beiko R.G."/>
            <person name="Coutinho P."/>
            <person name="Dacks J.B."/>
            <person name="Durnford D.G."/>
            <person name="Fast N.M."/>
            <person name="Green B.R."/>
            <person name="Grisdale C."/>
            <person name="Hempe F."/>
            <person name="Henrissat B."/>
            <person name="Hoppner M.P."/>
            <person name="Ishida K.-I."/>
            <person name="Kim E."/>
            <person name="Koreny L."/>
            <person name="Kroth P.G."/>
            <person name="Liu Y."/>
            <person name="Malik S.-B."/>
            <person name="Maier U.G."/>
            <person name="McRose D."/>
            <person name="Mock T."/>
            <person name="Neilson J.A."/>
            <person name="Onodera N.T."/>
            <person name="Poole A.M."/>
            <person name="Pritham E.J."/>
            <person name="Richards T.A."/>
            <person name="Rocap G."/>
            <person name="Roy S.W."/>
            <person name="Sarai C."/>
            <person name="Schaack S."/>
            <person name="Shirato S."/>
            <person name="Slamovits C.H."/>
            <person name="Spencer D.F."/>
            <person name="Suzuki S."/>
            <person name="Worden A.Z."/>
            <person name="Zauner S."/>
            <person name="Barry K."/>
            <person name="Bell C."/>
            <person name="Bharti A.K."/>
            <person name="Crow J.A."/>
            <person name="Grimwood J."/>
            <person name="Kramer R."/>
            <person name="Lindquist E."/>
            <person name="Lucas S."/>
            <person name="Salamov A."/>
            <person name="McFadden G.I."/>
            <person name="Lane C.E."/>
            <person name="Keeling P.J."/>
            <person name="Gray M.W."/>
            <person name="Grigoriev I.V."/>
            <person name="Archibald J.M."/>
        </authorList>
    </citation>
    <scope>NUCLEOTIDE SEQUENCE</scope>
    <source>
        <strain evidence="6">CCMP2712</strain>
    </source>
</reference>
<dbReference type="GO" id="GO:0005634">
    <property type="term" value="C:nucleus"/>
    <property type="evidence" value="ECO:0007669"/>
    <property type="project" value="TreeGrafter"/>
</dbReference>
<dbReference type="SUPFAM" id="SSF50156">
    <property type="entry name" value="PDZ domain-like"/>
    <property type="match status" value="1"/>
</dbReference>
<dbReference type="InterPro" id="IPR035892">
    <property type="entry name" value="C2_domain_sf"/>
</dbReference>
<dbReference type="Proteomes" id="UP000011087">
    <property type="component" value="Unassembled WGS sequence"/>
</dbReference>
<dbReference type="Pfam" id="PF00168">
    <property type="entry name" value="C2"/>
    <property type="match status" value="1"/>
</dbReference>
<evidence type="ECO:0000256" key="1">
    <source>
        <dbReference type="SAM" id="MobiDB-lite"/>
    </source>
</evidence>
<dbReference type="InterPro" id="IPR036034">
    <property type="entry name" value="PDZ_sf"/>
</dbReference>
<evidence type="ECO:0000313" key="4">
    <source>
        <dbReference type="EMBL" id="EKX46879.1"/>
    </source>
</evidence>
<dbReference type="Pfam" id="PF00856">
    <property type="entry name" value="SET"/>
    <property type="match status" value="1"/>
</dbReference>
<dbReference type="InterPro" id="IPR046341">
    <property type="entry name" value="SET_dom_sf"/>
</dbReference>
<accession>L1JFG6</accession>
<dbReference type="PROSITE" id="PS50280">
    <property type="entry name" value="SET"/>
    <property type="match status" value="1"/>
</dbReference>
<dbReference type="Gene3D" id="2.60.40.150">
    <property type="entry name" value="C2 domain"/>
    <property type="match status" value="1"/>
</dbReference>
<dbReference type="AlphaFoldDB" id="L1JFG6"/>
<evidence type="ECO:0000259" key="2">
    <source>
        <dbReference type="PROSITE" id="PS50004"/>
    </source>
</evidence>
<feature type="domain" description="SET" evidence="3">
    <location>
        <begin position="135"/>
        <end position="284"/>
    </location>
</feature>
<dbReference type="PROSITE" id="PS50004">
    <property type="entry name" value="C2"/>
    <property type="match status" value="1"/>
</dbReference>
<dbReference type="EMBL" id="JH992992">
    <property type="protein sequence ID" value="EKX46879.1"/>
    <property type="molecule type" value="Genomic_DNA"/>
</dbReference>
<evidence type="ECO:0000313" key="5">
    <source>
        <dbReference type="EnsemblProtists" id="EKX46879"/>
    </source>
</evidence>
<dbReference type="CDD" id="cd00030">
    <property type="entry name" value="C2"/>
    <property type="match status" value="1"/>
</dbReference>
<reference evidence="4 6" key="1">
    <citation type="journal article" date="2012" name="Nature">
        <title>Algal genomes reveal evolutionary mosaicism and the fate of nucleomorphs.</title>
        <authorList>
            <consortium name="DOE Joint Genome Institute"/>
            <person name="Curtis B.A."/>
            <person name="Tanifuji G."/>
            <person name="Burki F."/>
            <person name="Gruber A."/>
            <person name="Irimia M."/>
            <person name="Maruyama S."/>
            <person name="Arias M.C."/>
            <person name="Ball S.G."/>
            <person name="Gile G.H."/>
            <person name="Hirakawa Y."/>
            <person name="Hopkins J.F."/>
            <person name="Kuo A."/>
            <person name="Rensing S.A."/>
            <person name="Schmutz J."/>
            <person name="Symeonidi A."/>
            <person name="Elias M."/>
            <person name="Eveleigh R.J."/>
            <person name="Herman E.K."/>
            <person name="Klute M.J."/>
            <person name="Nakayama T."/>
            <person name="Obornik M."/>
            <person name="Reyes-Prieto A."/>
            <person name="Armbrust E.V."/>
            <person name="Aves S.J."/>
            <person name="Beiko R.G."/>
            <person name="Coutinho P."/>
            <person name="Dacks J.B."/>
            <person name="Durnford D.G."/>
            <person name="Fast N.M."/>
            <person name="Green B.R."/>
            <person name="Grisdale C.J."/>
            <person name="Hempel F."/>
            <person name="Henrissat B."/>
            <person name="Hoppner M.P."/>
            <person name="Ishida K."/>
            <person name="Kim E."/>
            <person name="Koreny L."/>
            <person name="Kroth P.G."/>
            <person name="Liu Y."/>
            <person name="Malik S.B."/>
            <person name="Maier U.G."/>
            <person name="McRose D."/>
            <person name="Mock T."/>
            <person name="Neilson J.A."/>
            <person name="Onodera N.T."/>
            <person name="Poole A.M."/>
            <person name="Pritham E.J."/>
            <person name="Richards T.A."/>
            <person name="Rocap G."/>
            <person name="Roy S.W."/>
            <person name="Sarai C."/>
            <person name="Schaack S."/>
            <person name="Shirato S."/>
            <person name="Slamovits C.H."/>
            <person name="Spencer D.F."/>
            <person name="Suzuki S."/>
            <person name="Worden A.Z."/>
            <person name="Zauner S."/>
            <person name="Barry K."/>
            <person name="Bell C."/>
            <person name="Bharti A.K."/>
            <person name="Crow J.A."/>
            <person name="Grimwood J."/>
            <person name="Kramer R."/>
            <person name="Lindquist E."/>
            <person name="Lucas S."/>
            <person name="Salamov A."/>
            <person name="McFadden G.I."/>
            <person name="Lane C.E."/>
            <person name="Keeling P.J."/>
            <person name="Gray M.W."/>
            <person name="Grigoriev I.V."/>
            <person name="Archibald J.M."/>
        </authorList>
    </citation>
    <scope>NUCLEOTIDE SEQUENCE</scope>
    <source>
        <strain evidence="4 6">CCMP2712</strain>
    </source>
</reference>
<dbReference type="KEGG" id="gtt:GUITHDRAFT_137874"/>
<dbReference type="CDD" id="cd20071">
    <property type="entry name" value="SET_SMYD"/>
    <property type="match status" value="1"/>
</dbReference>
<organism evidence="4">
    <name type="scientific">Guillardia theta (strain CCMP2712)</name>
    <name type="common">Cryptophyte</name>
    <dbReference type="NCBI Taxonomy" id="905079"/>
    <lineage>
        <taxon>Eukaryota</taxon>
        <taxon>Cryptophyceae</taxon>
        <taxon>Pyrenomonadales</taxon>
        <taxon>Geminigeraceae</taxon>
        <taxon>Guillardia</taxon>
    </lineage>
</organism>
<dbReference type="InterPro" id="IPR001214">
    <property type="entry name" value="SET_dom"/>
</dbReference>
<dbReference type="HOGENOM" id="CLU_304113_0_0_1"/>
<dbReference type="SUPFAM" id="SSF49562">
    <property type="entry name" value="C2 domain (Calcium/lipid-binding domain, CaLB)"/>
    <property type="match status" value="1"/>
</dbReference>
<dbReference type="GeneID" id="17303629"/>
<dbReference type="SUPFAM" id="SSF82199">
    <property type="entry name" value="SET domain"/>
    <property type="match status" value="1"/>
</dbReference>
<evidence type="ECO:0000259" key="3">
    <source>
        <dbReference type="PROSITE" id="PS50280"/>
    </source>
</evidence>
<dbReference type="InterPro" id="IPR050869">
    <property type="entry name" value="H3K4_H4K5_MeTrfase"/>
</dbReference>
<dbReference type="InterPro" id="IPR000008">
    <property type="entry name" value="C2_dom"/>
</dbReference>
<proteinExistence type="predicted"/>
<dbReference type="SMART" id="SM00239">
    <property type="entry name" value="C2"/>
    <property type="match status" value="1"/>
</dbReference>
<evidence type="ECO:0000313" key="6">
    <source>
        <dbReference type="Proteomes" id="UP000011087"/>
    </source>
</evidence>
<sequence length="978" mass="109728">MRRGQDKTRSEANQRFREGNYEEALATYHDLFRTNEADRFALEHAIECALRCSRNDLVYELFVRACALYPTEETLIAKAVQALASSNKASKALATLAMHGDLSVMTKIRLNNLLASSSPTCLFLLHGVLVDGRGGQQCFFRTETPIPTGTCVLREKPFLPWTKNELQDDDCLSRFIGAEEEDLDSTEGLYPRSYDERLEDVEVLQGLGDRIRQLDPSLSRERVEKLRLVLSRCKMCAFETGLHHLSAFFDHSCSPNCEVRGEENIEVYSIRDVAAGEELTIAYSLSLDYPVEMRRIFLQTNFGFRCECPRCRAEQELGEPCSEEDFMRYQTNMVAALNGIQDDPLYTTLLRSDIEGWMQISWKVVDVLGKLSLAYSEYLRTAYETVATAPRDRLRSTCETLVSGKVVENTVLLYRLRSEYLPESSYSLDPLREILFLALSIAFKADASLAVQGLDDPDGLQLLWEACELGKPIGSLLRTRTIRMTSTAMQGAAMVVVAEAKGVKDLQSSEPPNVYCKISKHNEVVGNAFFTEICRGTSDPVWNQQFAITIDDPDTSLLEITVCNSLNKRESRILGEEHQGTVIHHDFEIILTKEDQDDQGGRSQNGTLRLMLHYVTAADVHHLYDEDANLGGPFKGMNSKLLVDNEEEMMRGRNFPNEGAEMTGEGKERMDTYGNAAHRPSQGGSMTASNSFGFQRVPSTLSVASSTFDDTEFARTSSNFSLAMSSSQTWESELEMTNFSQSSKADKTWLRGTRGSLQTNAPQRNSSSRRRNENESRPTSESQDTLLMSVAILEANHIPSLHGFGKHLRLYTLSLIYNSGRVDGWFDLHVSEETTEPRMISLGPLSRNLTKQQIHLILTFDKPKENGWNQKVRKEVRFSHQLEESLRHGVDCMSQEVGVSFYQQRILPDGSYEFPMVREVLPDSPIKGLPHVSISAGDFLVDVDGINTHGLSLEQVLGYLAGPEGEPVTMIFRSPTGG</sequence>
<feature type="region of interest" description="Disordered" evidence="1">
    <location>
        <begin position="735"/>
        <end position="783"/>
    </location>
</feature>
<reference evidence="5" key="3">
    <citation type="submission" date="2016-03" db="UniProtKB">
        <authorList>
            <consortium name="EnsemblProtists"/>
        </authorList>
    </citation>
    <scope>IDENTIFICATION</scope>
</reference>
<dbReference type="InterPro" id="IPR011990">
    <property type="entry name" value="TPR-like_helical_dom_sf"/>
</dbReference>
<gene>
    <name evidence="4" type="ORF">GUITHDRAFT_137874</name>
</gene>
<dbReference type="Gene3D" id="2.170.270.10">
    <property type="entry name" value="SET domain"/>
    <property type="match status" value="1"/>
</dbReference>
<keyword evidence="6" id="KW-1185">Reference proteome</keyword>